<gene>
    <name evidence="2" type="ORF">CAFE_27140</name>
</gene>
<evidence type="ECO:0000259" key="1">
    <source>
        <dbReference type="Pfam" id="PF13443"/>
    </source>
</evidence>
<dbReference type="EMBL" id="VWXL01000078">
    <property type="protein sequence ID" value="MVB11985.1"/>
    <property type="molecule type" value="Genomic_DNA"/>
</dbReference>
<dbReference type="Proteomes" id="UP000469440">
    <property type="component" value="Unassembled WGS sequence"/>
</dbReference>
<feature type="domain" description="HTH cro/C1-type" evidence="1">
    <location>
        <begin position="7"/>
        <end position="69"/>
    </location>
</feature>
<dbReference type="GO" id="GO:0003677">
    <property type="term" value="F:DNA binding"/>
    <property type="evidence" value="ECO:0007669"/>
    <property type="project" value="UniProtKB-KW"/>
</dbReference>
<dbReference type="SUPFAM" id="SSF47413">
    <property type="entry name" value="lambda repressor-like DNA-binding domains"/>
    <property type="match status" value="1"/>
</dbReference>
<evidence type="ECO:0000313" key="2">
    <source>
        <dbReference type="EMBL" id="MVB11985.1"/>
    </source>
</evidence>
<organism evidence="2 3">
    <name type="scientific">Caproicibacter fermentans</name>
    <dbReference type="NCBI Taxonomy" id="2576756"/>
    <lineage>
        <taxon>Bacteria</taxon>
        <taxon>Bacillati</taxon>
        <taxon>Bacillota</taxon>
        <taxon>Clostridia</taxon>
        <taxon>Eubacteriales</taxon>
        <taxon>Acutalibacteraceae</taxon>
        <taxon>Caproicibacter</taxon>
    </lineage>
</organism>
<dbReference type="AlphaFoldDB" id="A0A6N8I265"/>
<keyword evidence="2" id="KW-0238">DNA-binding</keyword>
<reference evidence="2 3" key="1">
    <citation type="submission" date="2019-09" db="EMBL/GenBank/DDBJ databases">
        <title>Genome sequence of Clostridium sp. EA1.</title>
        <authorList>
            <person name="Poehlein A."/>
            <person name="Bengelsdorf F.R."/>
            <person name="Daniel R."/>
        </authorList>
    </citation>
    <scope>NUCLEOTIDE SEQUENCE [LARGE SCALE GENOMIC DNA]</scope>
    <source>
        <strain evidence="2 3">EA1</strain>
    </source>
</reference>
<comment type="caution">
    <text evidence="2">The sequence shown here is derived from an EMBL/GenBank/DDBJ whole genome shotgun (WGS) entry which is preliminary data.</text>
</comment>
<keyword evidence="3" id="KW-1185">Reference proteome</keyword>
<protein>
    <submittedName>
        <fullName evidence="2">Cro/C1-type HTH DNA-binding domain protein</fullName>
    </submittedName>
</protein>
<dbReference type="RefSeq" id="WP_156990951.1">
    <property type="nucleotide sequence ID" value="NZ_VWXL01000078.1"/>
</dbReference>
<dbReference type="OrthoDB" id="9807880at2"/>
<sequence>MVSFEPLRKLMENRKISTYFLRNKCGDYNLDSKTIQRLMNDESVSTNTIDALCQIFKCQVSDIIEILPDPEKGNNA</sequence>
<evidence type="ECO:0000313" key="3">
    <source>
        <dbReference type="Proteomes" id="UP000469440"/>
    </source>
</evidence>
<dbReference type="InterPro" id="IPR010982">
    <property type="entry name" value="Lambda_DNA-bd_dom_sf"/>
</dbReference>
<dbReference type="InterPro" id="IPR001387">
    <property type="entry name" value="Cro/C1-type_HTH"/>
</dbReference>
<dbReference type="Pfam" id="PF13443">
    <property type="entry name" value="HTH_26"/>
    <property type="match status" value="1"/>
</dbReference>
<proteinExistence type="predicted"/>
<accession>A0A6N8I265</accession>
<dbReference type="Gene3D" id="1.10.260.40">
    <property type="entry name" value="lambda repressor-like DNA-binding domains"/>
    <property type="match status" value="1"/>
</dbReference>
<name>A0A6N8I265_9FIRM</name>